<evidence type="ECO:0000313" key="2">
    <source>
        <dbReference type="Proteomes" id="UP000828048"/>
    </source>
</evidence>
<dbReference type="Proteomes" id="UP000828048">
    <property type="component" value="Chromosome 1"/>
</dbReference>
<gene>
    <name evidence="1" type="ORF">Vadar_015356</name>
</gene>
<name>A0ACB7XR17_9ERIC</name>
<reference evidence="1 2" key="1">
    <citation type="journal article" date="2021" name="Hortic Res">
        <title>High-quality reference genome and annotation aids understanding of berry development for evergreen blueberry (Vaccinium darrowii).</title>
        <authorList>
            <person name="Yu J."/>
            <person name="Hulse-Kemp A.M."/>
            <person name="Babiker E."/>
            <person name="Staton M."/>
        </authorList>
    </citation>
    <scope>NUCLEOTIDE SEQUENCE [LARGE SCALE GENOMIC DNA]</scope>
    <source>
        <strain evidence="2">cv. NJ 8807/NJ 8810</strain>
        <tissue evidence="1">Young leaf</tissue>
    </source>
</reference>
<protein>
    <submittedName>
        <fullName evidence="1">Uncharacterized protein</fullName>
    </submittedName>
</protein>
<accession>A0ACB7XR17</accession>
<proteinExistence type="predicted"/>
<comment type="caution">
    <text evidence="1">The sequence shown here is derived from an EMBL/GenBank/DDBJ whole genome shotgun (WGS) entry which is preliminary data.</text>
</comment>
<dbReference type="EMBL" id="CM037151">
    <property type="protein sequence ID" value="KAH7843337.1"/>
    <property type="molecule type" value="Genomic_DNA"/>
</dbReference>
<sequence>MSKENVKGRLRTSRGVAVSVLLTGEVGRSVLEVVEWEMAGISSEDSGSGSSTEGISSGQRPCESGEALVEWRSSEQLENGTPSTSPPYWDTDDDDDFGPKPCELYGKYTWKIDKFSQINKRELRSNAFEVGGYKWYILIYPQGCDVCNHLSLFLCVANHDKLLPGWSHFAQFTIAVVNKDPKKSKYSDTLHRFWKKEHDWGWKKFMELSKVLDGFVDADTLIIKAQVQVIRERADRPFRCLDCQYRRELVRVYLTNVEQICRRFVEDRRSKLGKLIEDKARWSSFCAFWLGIDQSARRHMSREKTDSILRVVVKHFFIEKEVTSTLVMDSLYSGLKALEGQAKSKNGGGKSVDAEDFPVPIVRVEKDMFLLVDDILQLLERAALEPLPPKDDKGPQNRMKDGGSGEDLSKDSIERDERRLTELGRRTIEIFVLAHVFSKIEVAYQEAVALKRQEELIREEAVWLAETEQKAKRGAAEKEKKSKKKQGKQKRNNRKGKDKGMDDMLDAPDKPLQESPDDEIKDFRTDVAEPVPENPDTLENVSDVSDSVDFAPEMLQPDSEDRDASPANWDTDTLEIHPATEAISGGLSGLSSIRNGNGTSAVDDSSSTCSTDSVPSVVTNGPYKGSLHQNHRSQHSPSRGRNQQGKATSDTTGGVNEAHSPPSEPTREAMRPIDSSGSCKAESEAVVYSLQNRIKELEKHMVKKEEEVVSLQRELSTKDQVDTVRPSKEKATAVPSSALSPSKKLLSAVQVKSEPKTVAAVDHVSVRKPSSDIPQQTTQLVNSAPKFTEKPSVQQMPVTSKPLSAPIVSGPRPTAPVVSTVQKAPLLSRSVSATGRLGPDPSPANHNSITPSYRNAIMGTPITSSSTGFTQPQSPSSAVTPSQFFSHLPSLISSPVFVPQSSDRMESNSMKPSISFGMLNVDVFQNGRPQWLDCPERSSSTRSIQYDDPSSSLQNDIHNLGVYRPVAPRRVQDNFSTDFTPACTSGRQTNHAAFADEFPHLDIINDLLDDEHNIAKQTRASTSFHSSNNSPHHLNRQFSFPLDPGMSNGVGLSSTSCRFDRTWSYHDDGLQRGYGSLGGAHFDSRLPDMIPHANPGSYVNEHVDGLLPNQWQMGRSGYSYLGMGNAEGDSYPYHIPDYSNLVCGVDGYTVYRPSNGH</sequence>
<evidence type="ECO:0000313" key="1">
    <source>
        <dbReference type="EMBL" id="KAH7843337.1"/>
    </source>
</evidence>
<organism evidence="1 2">
    <name type="scientific">Vaccinium darrowii</name>
    <dbReference type="NCBI Taxonomy" id="229202"/>
    <lineage>
        <taxon>Eukaryota</taxon>
        <taxon>Viridiplantae</taxon>
        <taxon>Streptophyta</taxon>
        <taxon>Embryophyta</taxon>
        <taxon>Tracheophyta</taxon>
        <taxon>Spermatophyta</taxon>
        <taxon>Magnoliopsida</taxon>
        <taxon>eudicotyledons</taxon>
        <taxon>Gunneridae</taxon>
        <taxon>Pentapetalae</taxon>
        <taxon>asterids</taxon>
        <taxon>Ericales</taxon>
        <taxon>Ericaceae</taxon>
        <taxon>Vaccinioideae</taxon>
        <taxon>Vaccinieae</taxon>
        <taxon>Vaccinium</taxon>
    </lineage>
</organism>
<keyword evidence="2" id="KW-1185">Reference proteome</keyword>